<evidence type="ECO:0000313" key="1">
    <source>
        <dbReference type="EMBL" id="MFC4196538.1"/>
    </source>
</evidence>
<dbReference type="InterPro" id="IPR003718">
    <property type="entry name" value="OsmC/Ohr_fam"/>
</dbReference>
<evidence type="ECO:0000313" key="2">
    <source>
        <dbReference type="Proteomes" id="UP001595792"/>
    </source>
</evidence>
<dbReference type="EMBL" id="JBHSBY010000034">
    <property type="protein sequence ID" value="MFC4196538.1"/>
    <property type="molecule type" value="Genomic_DNA"/>
</dbReference>
<dbReference type="Gene3D" id="3.30.300.20">
    <property type="match status" value="1"/>
</dbReference>
<dbReference type="SUPFAM" id="SSF82784">
    <property type="entry name" value="OsmC-like"/>
    <property type="match status" value="1"/>
</dbReference>
<reference evidence="2" key="1">
    <citation type="journal article" date="2019" name="Int. J. Syst. Evol. Microbiol.">
        <title>The Global Catalogue of Microorganisms (GCM) 10K type strain sequencing project: providing services to taxonomists for standard genome sequencing and annotation.</title>
        <authorList>
            <consortium name="The Broad Institute Genomics Platform"/>
            <consortium name="The Broad Institute Genome Sequencing Center for Infectious Disease"/>
            <person name="Wu L."/>
            <person name="Ma J."/>
        </authorList>
    </citation>
    <scope>NUCLEOTIDE SEQUENCE [LARGE SCALE GENOMIC DNA]</scope>
    <source>
        <strain evidence="2">CCM 8689</strain>
    </source>
</reference>
<proteinExistence type="predicted"/>
<name>A0ABV8NKN5_9SPHI</name>
<dbReference type="InterPro" id="IPR015946">
    <property type="entry name" value="KH_dom-like_a/b"/>
</dbReference>
<sequence>MTDIHFYEVDLKWDCQLNGTLTPPVISHQIKVDAYAEITKGIKIKEKWTPEHLFVAAVNSCLMSTFLLVAENSKFQFISFDCNAVGEIEKIDGKFVVTAIVLKPTLIISINQNKTKAKRVLEMSEKACAIANPIQTKITLEPMVMIEH</sequence>
<dbReference type="PANTHER" id="PTHR42830:SF2">
    <property type="entry name" value="OSMC_OHR FAMILY PROTEIN"/>
    <property type="match status" value="1"/>
</dbReference>
<protein>
    <submittedName>
        <fullName evidence="1">OsmC family protein</fullName>
    </submittedName>
</protein>
<comment type="caution">
    <text evidence="1">The sequence shown here is derived from an EMBL/GenBank/DDBJ whole genome shotgun (WGS) entry which is preliminary data.</text>
</comment>
<accession>A0ABV8NKN5</accession>
<gene>
    <name evidence="1" type="ORF">ACFOUY_07490</name>
</gene>
<dbReference type="InterPro" id="IPR036102">
    <property type="entry name" value="OsmC/Ohrsf"/>
</dbReference>
<dbReference type="InterPro" id="IPR052707">
    <property type="entry name" value="OsmC_Ohr_Peroxiredoxin"/>
</dbReference>
<keyword evidence="2" id="KW-1185">Reference proteome</keyword>
<dbReference type="RefSeq" id="WP_378959869.1">
    <property type="nucleotide sequence ID" value="NZ_JBHRXC010000016.1"/>
</dbReference>
<dbReference type="Proteomes" id="UP001595792">
    <property type="component" value="Unassembled WGS sequence"/>
</dbReference>
<dbReference type="Pfam" id="PF02566">
    <property type="entry name" value="OsmC"/>
    <property type="match status" value="1"/>
</dbReference>
<organism evidence="1 2">
    <name type="scientific">Pedobacter jamesrossensis</name>
    <dbReference type="NCBI Taxonomy" id="1908238"/>
    <lineage>
        <taxon>Bacteria</taxon>
        <taxon>Pseudomonadati</taxon>
        <taxon>Bacteroidota</taxon>
        <taxon>Sphingobacteriia</taxon>
        <taxon>Sphingobacteriales</taxon>
        <taxon>Sphingobacteriaceae</taxon>
        <taxon>Pedobacter</taxon>
    </lineage>
</organism>
<dbReference type="PANTHER" id="PTHR42830">
    <property type="entry name" value="OSMOTICALLY INDUCIBLE FAMILY PROTEIN"/>
    <property type="match status" value="1"/>
</dbReference>